<dbReference type="RefSeq" id="WP_111627095.1">
    <property type="nucleotide sequence ID" value="NZ_QLMC01000001.1"/>
</dbReference>
<dbReference type="Gene3D" id="1.10.10.10">
    <property type="entry name" value="Winged helix-like DNA-binding domain superfamily/Winged helix DNA-binding domain"/>
    <property type="match status" value="1"/>
</dbReference>
<dbReference type="AlphaFoldDB" id="A0A327X8C6"/>
<dbReference type="PANTHER" id="PTHR43133">
    <property type="entry name" value="RNA POLYMERASE ECF-TYPE SIGMA FACTO"/>
    <property type="match status" value="1"/>
</dbReference>
<dbReference type="GO" id="GO:0003677">
    <property type="term" value="F:DNA binding"/>
    <property type="evidence" value="ECO:0007669"/>
    <property type="project" value="InterPro"/>
</dbReference>
<name>A0A327X8C6_LARAB</name>
<dbReference type="InterPro" id="IPR013324">
    <property type="entry name" value="RNA_pol_sigma_r3/r4-like"/>
</dbReference>
<evidence type="ECO:0000259" key="5">
    <source>
        <dbReference type="Pfam" id="PF04542"/>
    </source>
</evidence>
<evidence type="ECO:0000256" key="4">
    <source>
        <dbReference type="ARBA" id="ARBA00023163"/>
    </source>
</evidence>
<dbReference type="NCBIfam" id="TIGR02937">
    <property type="entry name" value="sigma70-ECF"/>
    <property type="match status" value="1"/>
</dbReference>
<proteinExistence type="inferred from homology"/>
<dbReference type="SUPFAM" id="SSF88659">
    <property type="entry name" value="Sigma3 and sigma4 domains of RNA polymerase sigma factors"/>
    <property type="match status" value="1"/>
</dbReference>
<dbReference type="PANTHER" id="PTHR43133:SF46">
    <property type="entry name" value="RNA POLYMERASE SIGMA-70 FACTOR ECF SUBFAMILY"/>
    <property type="match status" value="1"/>
</dbReference>
<dbReference type="InterPro" id="IPR039425">
    <property type="entry name" value="RNA_pol_sigma-70-like"/>
</dbReference>
<evidence type="ECO:0000259" key="6">
    <source>
        <dbReference type="Pfam" id="PF08281"/>
    </source>
</evidence>
<evidence type="ECO:0000256" key="3">
    <source>
        <dbReference type="ARBA" id="ARBA00023082"/>
    </source>
</evidence>
<keyword evidence="3" id="KW-0731">Sigma factor</keyword>
<keyword evidence="2" id="KW-0805">Transcription regulation</keyword>
<dbReference type="SUPFAM" id="SSF88946">
    <property type="entry name" value="Sigma2 domain of RNA polymerase sigma factors"/>
    <property type="match status" value="1"/>
</dbReference>
<dbReference type="OrthoDB" id="9150024at2"/>
<gene>
    <name evidence="7" type="ORF">LX87_01061</name>
</gene>
<keyword evidence="8" id="KW-1185">Reference proteome</keyword>
<feature type="domain" description="RNA polymerase sigma factor 70 region 4 type 2" evidence="6">
    <location>
        <begin position="138"/>
        <end position="184"/>
    </location>
</feature>
<reference evidence="7 8" key="1">
    <citation type="submission" date="2018-06" db="EMBL/GenBank/DDBJ databases">
        <title>Genomic Encyclopedia of Archaeal and Bacterial Type Strains, Phase II (KMG-II): from individual species to whole genera.</title>
        <authorList>
            <person name="Goeker M."/>
        </authorList>
    </citation>
    <scope>NUCLEOTIDE SEQUENCE [LARGE SCALE GENOMIC DNA]</scope>
    <source>
        <strain evidence="7 8">DSM 21851</strain>
    </source>
</reference>
<dbReference type="Proteomes" id="UP000248790">
    <property type="component" value="Unassembled WGS sequence"/>
</dbReference>
<protein>
    <submittedName>
        <fullName evidence="7">RNA polymerase sigma factor (Sigma-70 family)</fullName>
    </submittedName>
</protein>
<dbReference type="InterPro" id="IPR014284">
    <property type="entry name" value="RNA_pol_sigma-70_dom"/>
</dbReference>
<comment type="caution">
    <text evidence="7">The sequence shown here is derived from an EMBL/GenBank/DDBJ whole genome shotgun (WGS) entry which is preliminary data.</text>
</comment>
<dbReference type="Gene3D" id="1.10.1740.10">
    <property type="match status" value="1"/>
</dbReference>
<feature type="domain" description="RNA polymerase sigma-70 region 2" evidence="5">
    <location>
        <begin position="32"/>
        <end position="90"/>
    </location>
</feature>
<dbReference type="InterPro" id="IPR013249">
    <property type="entry name" value="RNA_pol_sigma70_r4_t2"/>
</dbReference>
<dbReference type="Pfam" id="PF08281">
    <property type="entry name" value="Sigma70_r4_2"/>
    <property type="match status" value="1"/>
</dbReference>
<organism evidence="7 8">
    <name type="scientific">Larkinella arboricola</name>
    <dbReference type="NCBI Taxonomy" id="643671"/>
    <lineage>
        <taxon>Bacteria</taxon>
        <taxon>Pseudomonadati</taxon>
        <taxon>Bacteroidota</taxon>
        <taxon>Cytophagia</taxon>
        <taxon>Cytophagales</taxon>
        <taxon>Spirosomataceae</taxon>
        <taxon>Larkinella</taxon>
    </lineage>
</organism>
<keyword evidence="4" id="KW-0804">Transcription</keyword>
<dbReference type="InterPro" id="IPR007627">
    <property type="entry name" value="RNA_pol_sigma70_r2"/>
</dbReference>
<accession>A0A327X8C6</accession>
<evidence type="ECO:0000313" key="8">
    <source>
        <dbReference type="Proteomes" id="UP000248790"/>
    </source>
</evidence>
<dbReference type="InterPro" id="IPR013325">
    <property type="entry name" value="RNA_pol_sigma_r2"/>
</dbReference>
<dbReference type="InterPro" id="IPR036388">
    <property type="entry name" value="WH-like_DNA-bd_sf"/>
</dbReference>
<sequence length="214" mass="25762">MDQKPLPFNRPAELVVWQRFLSGDTVAFEYLMSSHFQALFRYGSKFSKDREFVKDCIQDLFLILWERRDRLNTEVAVKPYLMTSLRRLMNRSGQSKPGLSNEIPDDDQGAFDIEYSVEEEYIEQESVRVLTQRFKKPLDELPKRQKEVIYLKFFQEMDRNQISEVMDITPQTVSNLLQIAIRQLKVYWKFEFLTLLLVYFTDTQFYWHHSIFLK</sequence>
<comment type="similarity">
    <text evidence="1">Belongs to the sigma-70 factor family. ECF subfamily.</text>
</comment>
<dbReference type="CDD" id="cd06171">
    <property type="entry name" value="Sigma70_r4"/>
    <property type="match status" value="1"/>
</dbReference>
<dbReference type="EMBL" id="QLMC01000001">
    <property type="protein sequence ID" value="RAK02939.1"/>
    <property type="molecule type" value="Genomic_DNA"/>
</dbReference>
<dbReference type="GO" id="GO:0016987">
    <property type="term" value="F:sigma factor activity"/>
    <property type="evidence" value="ECO:0007669"/>
    <property type="project" value="UniProtKB-KW"/>
</dbReference>
<evidence type="ECO:0000256" key="1">
    <source>
        <dbReference type="ARBA" id="ARBA00010641"/>
    </source>
</evidence>
<dbReference type="GO" id="GO:0006352">
    <property type="term" value="P:DNA-templated transcription initiation"/>
    <property type="evidence" value="ECO:0007669"/>
    <property type="project" value="InterPro"/>
</dbReference>
<evidence type="ECO:0000256" key="2">
    <source>
        <dbReference type="ARBA" id="ARBA00023015"/>
    </source>
</evidence>
<evidence type="ECO:0000313" key="7">
    <source>
        <dbReference type="EMBL" id="RAK02939.1"/>
    </source>
</evidence>
<dbReference type="Pfam" id="PF04542">
    <property type="entry name" value="Sigma70_r2"/>
    <property type="match status" value="1"/>
</dbReference>